<accession>A0A5N5T7Q6</accession>
<comment type="caution">
    <text evidence="5">The sequence shown here is derived from an EMBL/GenBank/DDBJ whole genome shotgun (WGS) entry which is preliminary data.</text>
</comment>
<dbReference type="EMBL" id="SEYY01011905">
    <property type="protein sequence ID" value="KAB7501050.1"/>
    <property type="molecule type" value="Genomic_DNA"/>
</dbReference>
<feature type="non-terminal residue" evidence="5">
    <location>
        <position position="105"/>
    </location>
</feature>
<dbReference type="InterPro" id="IPR000789">
    <property type="entry name" value="Cyclin-dep_kinase_reg-sub"/>
</dbReference>
<evidence type="ECO:0000256" key="2">
    <source>
        <dbReference type="ARBA" id="ARBA00022618"/>
    </source>
</evidence>
<dbReference type="SUPFAM" id="SSF55637">
    <property type="entry name" value="Cell cycle regulatory proteins"/>
    <property type="match status" value="1"/>
</dbReference>
<reference evidence="5 6" key="1">
    <citation type="journal article" date="2019" name="PLoS Biol.">
        <title>Sex chromosomes control vertical transmission of feminizing Wolbachia symbionts in an isopod.</title>
        <authorList>
            <person name="Becking T."/>
            <person name="Chebbi M.A."/>
            <person name="Giraud I."/>
            <person name="Moumen B."/>
            <person name="Laverre T."/>
            <person name="Caubet Y."/>
            <person name="Peccoud J."/>
            <person name="Gilbert C."/>
            <person name="Cordaux R."/>
        </authorList>
    </citation>
    <scope>NUCLEOTIDE SEQUENCE [LARGE SCALE GENOMIC DNA]</scope>
    <source>
        <strain evidence="5">ANa2</strain>
        <tissue evidence="5">Whole body excluding digestive tract and cuticle</tissue>
    </source>
</reference>
<name>A0A5N5T7Q6_9CRUS</name>
<keyword evidence="3 4" id="KW-0131">Cell cycle</keyword>
<dbReference type="OrthoDB" id="440676at2759"/>
<evidence type="ECO:0000313" key="5">
    <source>
        <dbReference type="EMBL" id="KAB7501050.1"/>
    </source>
</evidence>
<comment type="function">
    <text evidence="4">Binds to the catalytic subunit of the cyclin dependent kinases and is essential for their biological function.</text>
</comment>
<dbReference type="AlphaFoldDB" id="A0A5N5T7Q6"/>
<dbReference type="GO" id="GO:0051301">
    <property type="term" value="P:cell division"/>
    <property type="evidence" value="ECO:0007669"/>
    <property type="project" value="UniProtKB-UniRule"/>
</dbReference>
<evidence type="ECO:0000256" key="3">
    <source>
        <dbReference type="ARBA" id="ARBA00023306"/>
    </source>
</evidence>
<dbReference type="Gene3D" id="3.30.170.10">
    <property type="entry name" value="Cyclin-dependent kinase, regulatory subunit"/>
    <property type="match status" value="1"/>
</dbReference>
<dbReference type="Proteomes" id="UP000326759">
    <property type="component" value="Unassembled WGS sequence"/>
</dbReference>
<evidence type="ECO:0000256" key="1">
    <source>
        <dbReference type="ARBA" id="ARBA00007782"/>
    </source>
</evidence>
<dbReference type="SMART" id="SM01084">
    <property type="entry name" value="CKS"/>
    <property type="match status" value="1"/>
</dbReference>
<evidence type="ECO:0000313" key="6">
    <source>
        <dbReference type="Proteomes" id="UP000326759"/>
    </source>
</evidence>
<evidence type="ECO:0000256" key="4">
    <source>
        <dbReference type="RuleBase" id="RU311113"/>
    </source>
</evidence>
<keyword evidence="2 4" id="KW-0132">Cell division</keyword>
<organism evidence="5 6">
    <name type="scientific">Armadillidium nasatum</name>
    <dbReference type="NCBI Taxonomy" id="96803"/>
    <lineage>
        <taxon>Eukaryota</taxon>
        <taxon>Metazoa</taxon>
        <taxon>Ecdysozoa</taxon>
        <taxon>Arthropoda</taxon>
        <taxon>Crustacea</taxon>
        <taxon>Multicrustacea</taxon>
        <taxon>Malacostraca</taxon>
        <taxon>Eumalacostraca</taxon>
        <taxon>Peracarida</taxon>
        <taxon>Isopoda</taxon>
        <taxon>Oniscidea</taxon>
        <taxon>Crinocheta</taxon>
        <taxon>Armadillidiidae</taxon>
        <taxon>Armadillidium</taxon>
    </lineage>
</organism>
<comment type="similarity">
    <text evidence="1 4">Belongs to the CKS family.</text>
</comment>
<sequence>MKLNELLLLINQESKKVAVLNLSSPHNHSPLFTLIADLSSRYRDKQKVLEDVSRKRQLLLIFRHVMLPKEIAKLVPKTHLMTETEWRALGVQQSPGWVHYLVHEP</sequence>
<keyword evidence="6" id="KW-1185">Reference proteome</keyword>
<dbReference type="PANTHER" id="PTHR23415">
    <property type="entry name" value="CYCLIN-DEPENDENT KINASES REGULATORY SUBUNIT/60S RIBOSOME SUBUNIT BIOGENESIS PROTEIN NIP7"/>
    <property type="match status" value="1"/>
</dbReference>
<dbReference type="Pfam" id="PF01111">
    <property type="entry name" value="CKS"/>
    <property type="match status" value="1"/>
</dbReference>
<protein>
    <recommendedName>
        <fullName evidence="4">Cyclin-dependent kinases regulatory subunit</fullName>
    </recommendedName>
</protein>
<dbReference type="PRINTS" id="PR00296">
    <property type="entry name" value="CYCLINKINASE"/>
</dbReference>
<dbReference type="GO" id="GO:0016538">
    <property type="term" value="F:cyclin-dependent protein serine/threonine kinase regulator activity"/>
    <property type="evidence" value="ECO:0007669"/>
    <property type="project" value="InterPro"/>
</dbReference>
<dbReference type="InterPro" id="IPR036858">
    <property type="entry name" value="Cyclin-dep_kinase_reg-sub_sf"/>
</dbReference>
<proteinExistence type="inferred from homology"/>
<gene>
    <name evidence="5" type="primary">Cks1b</name>
    <name evidence="5" type="ORF">Anas_14571</name>
</gene>